<dbReference type="PANTHER" id="PTHR48079:SF6">
    <property type="entry name" value="NAD(P)-BINDING DOMAIN-CONTAINING PROTEIN-RELATED"/>
    <property type="match status" value="1"/>
</dbReference>
<dbReference type="AlphaFoldDB" id="A0A4R4ZWJ7"/>
<dbReference type="SUPFAM" id="SSF51735">
    <property type="entry name" value="NAD(P)-binding Rossmann-fold domains"/>
    <property type="match status" value="1"/>
</dbReference>
<dbReference type="Proteomes" id="UP000295124">
    <property type="component" value="Unassembled WGS sequence"/>
</dbReference>
<dbReference type="CDD" id="cd05262">
    <property type="entry name" value="SDR_a7"/>
    <property type="match status" value="1"/>
</dbReference>
<dbReference type="PANTHER" id="PTHR48079">
    <property type="entry name" value="PROTEIN YEEZ"/>
    <property type="match status" value="1"/>
</dbReference>
<dbReference type="OrthoDB" id="9787292at2"/>
<dbReference type="Pfam" id="PF01370">
    <property type="entry name" value="Epimerase"/>
    <property type="match status" value="1"/>
</dbReference>
<dbReference type="GO" id="GO:0005737">
    <property type="term" value="C:cytoplasm"/>
    <property type="evidence" value="ECO:0007669"/>
    <property type="project" value="TreeGrafter"/>
</dbReference>
<evidence type="ECO:0000313" key="3">
    <source>
        <dbReference type="Proteomes" id="UP000295124"/>
    </source>
</evidence>
<dbReference type="GO" id="GO:0004029">
    <property type="term" value="F:aldehyde dehydrogenase (NAD+) activity"/>
    <property type="evidence" value="ECO:0007669"/>
    <property type="project" value="TreeGrafter"/>
</dbReference>
<reference evidence="2 3" key="1">
    <citation type="submission" date="2019-03" db="EMBL/GenBank/DDBJ databases">
        <title>Draft genome sequences of novel Actinobacteria.</title>
        <authorList>
            <person name="Sahin N."/>
            <person name="Ay H."/>
            <person name="Saygin H."/>
        </authorList>
    </citation>
    <scope>NUCLEOTIDE SEQUENCE [LARGE SCALE GENOMIC DNA]</scope>
    <source>
        <strain evidence="2 3">JCM 13523</strain>
    </source>
</reference>
<evidence type="ECO:0000259" key="1">
    <source>
        <dbReference type="Pfam" id="PF01370"/>
    </source>
</evidence>
<keyword evidence="3" id="KW-1185">Reference proteome</keyword>
<accession>A0A4R4ZWJ7</accession>
<sequence length="295" mass="30259">MRIFITGASGWIGSVAVDELLADGHQVAGLARSDTSAAALAAKGVDVLRGDLDDLGIIRSGAAAADAVIHLANKHDFGPASNSAERAAVQTIGDELTGSNRPFLIASGINAVPGRVSTEADLSPLHGPDAPRGGAENLALSFQDKGVHPIAVRFAPTVHGAGDHGLIPMLVTHARTAGFVPYIGDGSNRWPAVHRTDASRLVALAITKAPAGAILHATAEEGIPTRNIAEAIARGLDLPASSVTPDEAITTLGWLGGFFAMDLPTSSTATKELLGWTPTGPTLLEDLATASYFHD</sequence>
<organism evidence="2 3">
    <name type="scientific">Kribbella antibiotica</name>
    <dbReference type="NCBI Taxonomy" id="190195"/>
    <lineage>
        <taxon>Bacteria</taxon>
        <taxon>Bacillati</taxon>
        <taxon>Actinomycetota</taxon>
        <taxon>Actinomycetes</taxon>
        <taxon>Propionibacteriales</taxon>
        <taxon>Kribbellaceae</taxon>
        <taxon>Kribbella</taxon>
    </lineage>
</organism>
<evidence type="ECO:0000313" key="2">
    <source>
        <dbReference type="EMBL" id="TDD62736.1"/>
    </source>
</evidence>
<dbReference type="EMBL" id="SMKX01000005">
    <property type="protein sequence ID" value="TDD62736.1"/>
    <property type="molecule type" value="Genomic_DNA"/>
</dbReference>
<dbReference type="InterPro" id="IPR051783">
    <property type="entry name" value="NAD(P)-dependent_oxidoreduct"/>
</dbReference>
<dbReference type="RefSeq" id="WP_132165137.1">
    <property type="nucleotide sequence ID" value="NZ_SMKX01000005.1"/>
</dbReference>
<protein>
    <submittedName>
        <fullName evidence="2">SDR family oxidoreductase</fullName>
    </submittedName>
</protein>
<feature type="domain" description="NAD-dependent epimerase/dehydratase" evidence="1">
    <location>
        <begin position="3"/>
        <end position="84"/>
    </location>
</feature>
<name>A0A4R4ZWJ7_9ACTN</name>
<gene>
    <name evidence="2" type="ORF">E1263_03210</name>
</gene>
<dbReference type="Gene3D" id="3.40.50.720">
    <property type="entry name" value="NAD(P)-binding Rossmann-like Domain"/>
    <property type="match status" value="1"/>
</dbReference>
<comment type="caution">
    <text evidence="2">The sequence shown here is derived from an EMBL/GenBank/DDBJ whole genome shotgun (WGS) entry which is preliminary data.</text>
</comment>
<proteinExistence type="predicted"/>
<dbReference type="InterPro" id="IPR001509">
    <property type="entry name" value="Epimerase_deHydtase"/>
</dbReference>
<dbReference type="InterPro" id="IPR036291">
    <property type="entry name" value="NAD(P)-bd_dom_sf"/>
</dbReference>